<protein>
    <submittedName>
        <fullName evidence="6">Metal-dependent transcriptional regulator</fullName>
    </submittedName>
</protein>
<dbReference type="InterPro" id="IPR036390">
    <property type="entry name" value="WH_DNA-bd_sf"/>
</dbReference>
<dbReference type="PROSITE" id="PS50944">
    <property type="entry name" value="HTH_DTXR"/>
    <property type="match status" value="1"/>
</dbReference>
<evidence type="ECO:0000256" key="1">
    <source>
        <dbReference type="ARBA" id="ARBA00007871"/>
    </source>
</evidence>
<feature type="domain" description="HTH dtxR-type" evidence="5">
    <location>
        <begin position="1"/>
        <end position="64"/>
    </location>
</feature>
<dbReference type="SUPFAM" id="SSF46785">
    <property type="entry name" value="Winged helix' DNA-binding domain"/>
    <property type="match status" value="1"/>
</dbReference>
<dbReference type="GO" id="GO:0046983">
    <property type="term" value="F:protein dimerization activity"/>
    <property type="evidence" value="ECO:0007669"/>
    <property type="project" value="InterPro"/>
</dbReference>
<proteinExistence type="inferred from homology"/>
<keyword evidence="7" id="KW-1185">Reference proteome</keyword>
<dbReference type="SUPFAM" id="SSF47979">
    <property type="entry name" value="Iron-dependent repressor protein, dimerization domain"/>
    <property type="match status" value="1"/>
</dbReference>
<dbReference type="InterPro" id="IPR036421">
    <property type="entry name" value="Fe_dep_repressor_sf"/>
</dbReference>
<dbReference type="Gene3D" id="1.10.10.10">
    <property type="entry name" value="Winged helix-like DNA-binding domain superfamily/Winged helix DNA-binding domain"/>
    <property type="match status" value="1"/>
</dbReference>
<dbReference type="EMBL" id="JACRTD010000005">
    <property type="protein sequence ID" value="MBC8585587.1"/>
    <property type="molecule type" value="Genomic_DNA"/>
</dbReference>
<dbReference type="GO" id="GO:0003677">
    <property type="term" value="F:DNA binding"/>
    <property type="evidence" value="ECO:0007669"/>
    <property type="project" value="UniProtKB-KW"/>
</dbReference>
<keyword evidence="2" id="KW-0805">Transcription regulation</keyword>
<dbReference type="Gene3D" id="1.10.60.10">
    <property type="entry name" value="Iron dependent repressor, metal binding and dimerisation domain"/>
    <property type="match status" value="1"/>
</dbReference>
<dbReference type="PANTHER" id="PTHR33238">
    <property type="entry name" value="IRON (METAL) DEPENDENT REPRESSOR, DTXR FAMILY"/>
    <property type="match status" value="1"/>
</dbReference>
<dbReference type="AlphaFoldDB" id="A0A926EQJ9"/>
<dbReference type="GO" id="GO:0003700">
    <property type="term" value="F:DNA-binding transcription factor activity"/>
    <property type="evidence" value="ECO:0007669"/>
    <property type="project" value="InterPro"/>
</dbReference>
<organism evidence="6 7">
    <name type="scientific">Youxingia wuxianensis</name>
    <dbReference type="NCBI Taxonomy" id="2763678"/>
    <lineage>
        <taxon>Bacteria</taxon>
        <taxon>Bacillati</taxon>
        <taxon>Bacillota</taxon>
        <taxon>Clostridia</taxon>
        <taxon>Eubacteriales</taxon>
        <taxon>Oscillospiraceae</taxon>
        <taxon>Youxingia</taxon>
    </lineage>
</organism>
<dbReference type="InterPro" id="IPR001367">
    <property type="entry name" value="Fe_dep_repressor"/>
</dbReference>
<dbReference type="RefSeq" id="WP_193537364.1">
    <property type="nucleotide sequence ID" value="NZ_JACRTD010000005.1"/>
</dbReference>
<comment type="caution">
    <text evidence="6">The sequence shown here is derived from an EMBL/GenBank/DDBJ whole genome shotgun (WGS) entry which is preliminary data.</text>
</comment>
<keyword evidence="4" id="KW-0804">Transcription</keyword>
<evidence type="ECO:0000313" key="6">
    <source>
        <dbReference type="EMBL" id="MBC8585587.1"/>
    </source>
</evidence>
<dbReference type="InterPro" id="IPR022687">
    <property type="entry name" value="HTH_DTXR"/>
</dbReference>
<comment type="similarity">
    <text evidence="1">Belongs to the DtxR/MntR family.</text>
</comment>
<dbReference type="Pfam" id="PF01325">
    <property type="entry name" value="Fe_dep_repress"/>
    <property type="match status" value="1"/>
</dbReference>
<evidence type="ECO:0000256" key="4">
    <source>
        <dbReference type="ARBA" id="ARBA00023163"/>
    </source>
</evidence>
<evidence type="ECO:0000313" key="7">
    <source>
        <dbReference type="Proteomes" id="UP000623678"/>
    </source>
</evidence>
<evidence type="ECO:0000256" key="2">
    <source>
        <dbReference type="ARBA" id="ARBA00023015"/>
    </source>
</evidence>
<dbReference type="Pfam" id="PF02742">
    <property type="entry name" value="Fe_dep_repr_C"/>
    <property type="match status" value="1"/>
</dbReference>
<sequence>MEVRASAEDYLEAILLLQRRMGVVRSVDVAQHLEVSKPSVCHAVASLRAKGFLRMDERRFLILTEAGRSVAEITLEKHQFFSAMLMEAGVDPKTAEKEACRIEHAISTESFERLKRLKKEYTNHSAGGTCAD</sequence>
<name>A0A926EQJ9_9FIRM</name>
<accession>A0A926EQJ9</accession>
<dbReference type="InterPro" id="IPR050536">
    <property type="entry name" value="DtxR_MntR_Metal-Reg"/>
</dbReference>
<reference evidence="6" key="1">
    <citation type="submission" date="2020-08" db="EMBL/GenBank/DDBJ databases">
        <title>Genome public.</title>
        <authorList>
            <person name="Liu C."/>
            <person name="Sun Q."/>
        </authorList>
    </citation>
    <scope>NUCLEOTIDE SEQUENCE</scope>
    <source>
        <strain evidence="6">NSJ-64</strain>
    </source>
</reference>
<dbReference type="PANTHER" id="PTHR33238:SF7">
    <property type="entry name" value="IRON-DEPENDENT TRANSCRIPTIONAL REGULATOR"/>
    <property type="match status" value="1"/>
</dbReference>
<evidence type="ECO:0000259" key="5">
    <source>
        <dbReference type="PROSITE" id="PS50944"/>
    </source>
</evidence>
<dbReference type="InterPro" id="IPR036388">
    <property type="entry name" value="WH-like_DNA-bd_sf"/>
</dbReference>
<evidence type="ECO:0000256" key="3">
    <source>
        <dbReference type="ARBA" id="ARBA00023125"/>
    </source>
</evidence>
<gene>
    <name evidence="6" type="ORF">H8705_08325</name>
</gene>
<dbReference type="SMART" id="SM00529">
    <property type="entry name" value="HTH_DTXR"/>
    <property type="match status" value="1"/>
</dbReference>
<keyword evidence="3" id="KW-0238">DNA-binding</keyword>
<dbReference type="InterPro" id="IPR022689">
    <property type="entry name" value="Iron_dep_repressor"/>
</dbReference>
<dbReference type="GO" id="GO:0046914">
    <property type="term" value="F:transition metal ion binding"/>
    <property type="evidence" value="ECO:0007669"/>
    <property type="project" value="InterPro"/>
</dbReference>
<dbReference type="Proteomes" id="UP000623678">
    <property type="component" value="Unassembled WGS sequence"/>
</dbReference>